<dbReference type="InterPro" id="IPR032710">
    <property type="entry name" value="NTF2-like_dom_sf"/>
</dbReference>
<organism evidence="2 3">
    <name type="scientific">Nocardioides gansuensis</name>
    <dbReference type="NCBI Taxonomy" id="2138300"/>
    <lineage>
        <taxon>Bacteria</taxon>
        <taxon>Bacillati</taxon>
        <taxon>Actinomycetota</taxon>
        <taxon>Actinomycetes</taxon>
        <taxon>Propionibacteriales</taxon>
        <taxon>Nocardioidaceae</taxon>
        <taxon>Nocardioides</taxon>
    </lineage>
</organism>
<comment type="caution">
    <text evidence="2">The sequence shown here is derived from an EMBL/GenBank/DDBJ whole genome shotgun (WGS) entry which is preliminary data.</text>
</comment>
<gene>
    <name evidence="2" type="ORF">DDE18_19480</name>
</gene>
<dbReference type="Pfam" id="PF14534">
    <property type="entry name" value="DUF4440"/>
    <property type="match status" value="1"/>
</dbReference>
<dbReference type="InterPro" id="IPR027843">
    <property type="entry name" value="DUF4440"/>
</dbReference>
<dbReference type="Proteomes" id="UP000246018">
    <property type="component" value="Unassembled WGS sequence"/>
</dbReference>
<evidence type="ECO:0000313" key="2">
    <source>
        <dbReference type="EMBL" id="PVG81016.1"/>
    </source>
</evidence>
<dbReference type="OrthoDB" id="8114763at2"/>
<dbReference type="Gene3D" id="3.10.450.50">
    <property type="match status" value="1"/>
</dbReference>
<dbReference type="EMBL" id="QDGZ01000010">
    <property type="protein sequence ID" value="PVG81016.1"/>
    <property type="molecule type" value="Genomic_DNA"/>
</dbReference>
<keyword evidence="3" id="KW-1185">Reference proteome</keyword>
<name>A0A2T8F5N2_9ACTN</name>
<accession>A0A2T8F5N2</accession>
<feature type="domain" description="DUF4440" evidence="1">
    <location>
        <begin position="12"/>
        <end position="116"/>
    </location>
</feature>
<reference evidence="2 3" key="1">
    <citation type="submission" date="2018-04" db="EMBL/GenBank/DDBJ databases">
        <title>Genome of Nocardioides gansuensis WSJ-1.</title>
        <authorList>
            <person name="Wu S."/>
            <person name="Wang G."/>
        </authorList>
    </citation>
    <scope>NUCLEOTIDE SEQUENCE [LARGE SCALE GENOMIC DNA]</scope>
    <source>
        <strain evidence="2 3">WSJ-1</strain>
    </source>
</reference>
<evidence type="ECO:0000259" key="1">
    <source>
        <dbReference type="Pfam" id="PF14534"/>
    </source>
</evidence>
<evidence type="ECO:0000313" key="3">
    <source>
        <dbReference type="Proteomes" id="UP000246018"/>
    </source>
</evidence>
<dbReference type="SUPFAM" id="SSF54427">
    <property type="entry name" value="NTF2-like"/>
    <property type="match status" value="1"/>
</dbReference>
<protein>
    <recommendedName>
        <fullName evidence="1">DUF4440 domain-containing protein</fullName>
    </recommendedName>
</protein>
<proteinExistence type="predicted"/>
<dbReference type="AlphaFoldDB" id="A0A2T8F5N2"/>
<sequence length="126" mass="14130">MTVVDAVWEVIERAEARATALANADAGQLGRLLHEDFRWTTHIGQTFNREEYIRRNTEGQTVWRSQELSGANVAIVADTAVLVGEVTDVVLRVGSPETFRMPITQVWVRQDDEWKCLAGHAGPRLT</sequence>